<dbReference type="KEGG" id="smo:SELMODRAFT_417209"/>
<sequence>MKVTLVCKKSDRRILYLEASKECVDVLFSFLLLPVGSSMKLVHGEAQVGVARIFTSVQQMDDAVMHVDKKLLVDPQAPEGFMDKLLGIENALASSGGAAASFKPSDHSFYRCSSGRLCPAIAMDDNTQRCTTCGFVMNVPVQVLASPAAATRPAKPLSSSSQGFVKENVTFMITDDLQIFPVSVAKSVALMSMYKVEAVSDLETIELQLGPVEVLQLLKTSLGSLTVLNDVFQARLPKFAPQRVRYP</sequence>
<proteinExistence type="predicted"/>
<evidence type="ECO:0000313" key="1">
    <source>
        <dbReference type="EMBL" id="EFJ21896.1"/>
    </source>
</evidence>
<dbReference type="eggNOG" id="KOG0017">
    <property type="taxonomic scope" value="Eukaryota"/>
</dbReference>
<dbReference type="Proteomes" id="UP000001514">
    <property type="component" value="Unassembled WGS sequence"/>
</dbReference>
<reference evidence="1 2" key="1">
    <citation type="journal article" date="2011" name="Science">
        <title>The Selaginella genome identifies genetic changes associated with the evolution of vascular plants.</title>
        <authorList>
            <person name="Banks J.A."/>
            <person name="Nishiyama T."/>
            <person name="Hasebe M."/>
            <person name="Bowman J.L."/>
            <person name="Gribskov M."/>
            <person name="dePamphilis C."/>
            <person name="Albert V.A."/>
            <person name="Aono N."/>
            <person name="Aoyama T."/>
            <person name="Ambrose B.A."/>
            <person name="Ashton N.W."/>
            <person name="Axtell M.J."/>
            <person name="Barker E."/>
            <person name="Barker M.S."/>
            <person name="Bennetzen J.L."/>
            <person name="Bonawitz N.D."/>
            <person name="Chapple C."/>
            <person name="Cheng C."/>
            <person name="Correa L.G."/>
            <person name="Dacre M."/>
            <person name="DeBarry J."/>
            <person name="Dreyer I."/>
            <person name="Elias M."/>
            <person name="Engstrom E.M."/>
            <person name="Estelle M."/>
            <person name="Feng L."/>
            <person name="Finet C."/>
            <person name="Floyd S.K."/>
            <person name="Frommer W.B."/>
            <person name="Fujita T."/>
            <person name="Gramzow L."/>
            <person name="Gutensohn M."/>
            <person name="Harholt J."/>
            <person name="Hattori M."/>
            <person name="Heyl A."/>
            <person name="Hirai T."/>
            <person name="Hiwatashi Y."/>
            <person name="Ishikawa M."/>
            <person name="Iwata M."/>
            <person name="Karol K.G."/>
            <person name="Koehler B."/>
            <person name="Kolukisaoglu U."/>
            <person name="Kubo M."/>
            <person name="Kurata T."/>
            <person name="Lalonde S."/>
            <person name="Li K."/>
            <person name="Li Y."/>
            <person name="Litt A."/>
            <person name="Lyons E."/>
            <person name="Manning G."/>
            <person name="Maruyama T."/>
            <person name="Michael T.P."/>
            <person name="Mikami K."/>
            <person name="Miyazaki S."/>
            <person name="Morinaga S."/>
            <person name="Murata T."/>
            <person name="Mueller-Roeber B."/>
            <person name="Nelson D.R."/>
            <person name="Obara M."/>
            <person name="Oguri Y."/>
            <person name="Olmstead R.G."/>
            <person name="Onodera N."/>
            <person name="Petersen B.L."/>
            <person name="Pils B."/>
            <person name="Prigge M."/>
            <person name="Rensing S.A."/>
            <person name="Riano-Pachon D.M."/>
            <person name="Roberts A.W."/>
            <person name="Sato Y."/>
            <person name="Scheller H.V."/>
            <person name="Schulz B."/>
            <person name="Schulz C."/>
            <person name="Shakirov E.V."/>
            <person name="Shibagaki N."/>
            <person name="Shinohara N."/>
            <person name="Shippen D.E."/>
            <person name="Soerensen I."/>
            <person name="Sotooka R."/>
            <person name="Sugimoto N."/>
            <person name="Sugita M."/>
            <person name="Sumikawa N."/>
            <person name="Tanurdzic M."/>
            <person name="Theissen G."/>
            <person name="Ulvskov P."/>
            <person name="Wakazuki S."/>
            <person name="Weng J.K."/>
            <person name="Willats W.W."/>
            <person name="Wipf D."/>
            <person name="Wolf P.G."/>
            <person name="Yang L."/>
            <person name="Zimmer A.D."/>
            <person name="Zhu Q."/>
            <person name="Mitros T."/>
            <person name="Hellsten U."/>
            <person name="Loque D."/>
            <person name="Otillar R."/>
            <person name="Salamov A."/>
            <person name="Schmutz J."/>
            <person name="Shapiro H."/>
            <person name="Lindquist E."/>
            <person name="Lucas S."/>
            <person name="Rokhsar D."/>
            <person name="Grigoriev I.V."/>
        </authorList>
    </citation>
    <scope>NUCLEOTIDE SEQUENCE [LARGE SCALE GENOMIC DNA]</scope>
</reference>
<name>D8S1Q9_SELML</name>
<keyword evidence="2" id="KW-1185">Reference proteome</keyword>
<dbReference type="Gramene" id="EFJ21896">
    <property type="protein sequence ID" value="EFJ21896"/>
    <property type="gene ID" value="SELMODRAFT_417209"/>
</dbReference>
<dbReference type="Pfam" id="PF05056">
    <property type="entry name" value="DUF674"/>
    <property type="match status" value="2"/>
</dbReference>
<protein>
    <submittedName>
        <fullName evidence="1">Uncharacterized protein</fullName>
    </submittedName>
</protein>
<organism evidence="2">
    <name type="scientific">Selaginella moellendorffii</name>
    <name type="common">Spikemoss</name>
    <dbReference type="NCBI Taxonomy" id="88036"/>
    <lineage>
        <taxon>Eukaryota</taxon>
        <taxon>Viridiplantae</taxon>
        <taxon>Streptophyta</taxon>
        <taxon>Embryophyta</taxon>
        <taxon>Tracheophyta</taxon>
        <taxon>Lycopodiopsida</taxon>
        <taxon>Selaginellales</taxon>
        <taxon>Selaginellaceae</taxon>
        <taxon>Selaginella</taxon>
    </lineage>
</organism>
<gene>
    <name evidence="1" type="ORF">SELMODRAFT_417209</name>
</gene>
<dbReference type="PANTHER" id="PTHR33103:SF19">
    <property type="entry name" value="OS09G0544700 PROTEIN"/>
    <property type="match status" value="1"/>
</dbReference>
<dbReference type="HOGENOM" id="CLU_030757_3_1_1"/>
<dbReference type="InterPro" id="IPR007750">
    <property type="entry name" value="DUF674"/>
</dbReference>
<dbReference type="EMBL" id="GL377598">
    <property type="protein sequence ID" value="EFJ21896.1"/>
    <property type="molecule type" value="Genomic_DNA"/>
</dbReference>
<dbReference type="OMA" id="TVMPMSA"/>
<dbReference type="AlphaFoldDB" id="D8S1Q9"/>
<accession>D8S1Q9</accession>
<dbReference type="InParanoid" id="D8S1Q9"/>
<dbReference type="FunCoup" id="D8S1Q9">
    <property type="interactions" value="59"/>
</dbReference>
<evidence type="ECO:0000313" key="2">
    <source>
        <dbReference type="Proteomes" id="UP000001514"/>
    </source>
</evidence>
<dbReference type="PANTHER" id="PTHR33103">
    <property type="entry name" value="OS01G0153900 PROTEIN"/>
    <property type="match status" value="1"/>
</dbReference>